<proteinExistence type="inferred from homology"/>
<dbReference type="PANTHER" id="PTHR28259">
    <property type="entry name" value="FLUORIDE EXPORT PROTEIN 1-RELATED"/>
    <property type="match status" value="1"/>
</dbReference>
<dbReference type="AlphaFoldDB" id="A0A432VYE1"/>
<organism evidence="13 14">
    <name type="scientific">Aliidiomarina haloalkalitolerans</name>
    <dbReference type="NCBI Taxonomy" id="859059"/>
    <lineage>
        <taxon>Bacteria</taxon>
        <taxon>Pseudomonadati</taxon>
        <taxon>Pseudomonadota</taxon>
        <taxon>Gammaproteobacteria</taxon>
        <taxon>Alteromonadales</taxon>
        <taxon>Idiomarinaceae</taxon>
        <taxon>Aliidiomarina</taxon>
    </lineage>
</organism>
<evidence type="ECO:0000313" key="14">
    <source>
        <dbReference type="Proteomes" id="UP000288212"/>
    </source>
</evidence>
<protein>
    <recommendedName>
        <fullName evidence="12">Fluoride-specific ion channel FluC</fullName>
    </recommendedName>
</protein>
<feature type="transmembrane region" description="Helical" evidence="12">
    <location>
        <begin position="101"/>
        <end position="129"/>
    </location>
</feature>
<keyword evidence="2 12" id="KW-1003">Cell membrane</keyword>
<dbReference type="Pfam" id="PF02537">
    <property type="entry name" value="CRCB"/>
    <property type="match status" value="1"/>
</dbReference>
<evidence type="ECO:0000313" key="13">
    <source>
        <dbReference type="EMBL" id="RUO21618.1"/>
    </source>
</evidence>
<sequence length="130" mass="14309">MSWILVALGGALGSVLRFWLTRLSAWRCGTSMYGTLLVNVLGALLLGVVMVALSFNLDEFELAGSARHYFSFFEVGFLGGFTTFATFALELRTLLQSRFWVAMSYLISSVLLTVIGLILGYIIGGVWFYG</sequence>
<evidence type="ECO:0000256" key="2">
    <source>
        <dbReference type="ARBA" id="ARBA00022475"/>
    </source>
</evidence>
<keyword evidence="12" id="KW-0813">Transport</keyword>
<evidence type="ECO:0000256" key="9">
    <source>
        <dbReference type="ARBA" id="ARBA00023303"/>
    </source>
</evidence>
<dbReference type="RefSeq" id="WP_126790607.1">
    <property type="nucleotide sequence ID" value="NZ_PIPI01000001.1"/>
</dbReference>
<dbReference type="GO" id="GO:0062054">
    <property type="term" value="F:fluoride channel activity"/>
    <property type="evidence" value="ECO:0007669"/>
    <property type="project" value="UniProtKB-UniRule"/>
</dbReference>
<evidence type="ECO:0000256" key="12">
    <source>
        <dbReference type="HAMAP-Rule" id="MF_00454"/>
    </source>
</evidence>
<evidence type="ECO:0000256" key="5">
    <source>
        <dbReference type="ARBA" id="ARBA00022989"/>
    </source>
</evidence>
<gene>
    <name evidence="12" type="primary">fluC</name>
    <name evidence="12" type="synonym">crcB</name>
    <name evidence="13" type="ORF">CWE06_01825</name>
</gene>
<evidence type="ECO:0000256" key="7">
    <source>
        <dbReference type="ARBA" id="ARBA00023065"/>
    </source>
</evidence>
<dbReference type="GO" id="GO:0005886">
    <property type="term" value="C:plasma membrane"/>
    <property type="evidence" value="ECO:0007669"/>
    <property type="project" value="UniProtKB-SubCell"/>
</dbReference>
<reference evidence="13 14" key="1">
    <citation type="journal article" date="2011" name="Front. Microbiol.">
        <title>Genomic signatures of strain selection and enhancement in Bacillus atrophaeus var. globigii, a historical biowarfare simulant.</title>
        <authorList>
            <person name="Gibbons H.S."/>
            <person name="Broomall S.M."/>
            <person name="McNew L.A."/>
            <person name="Daligault H."/>
            <person name="Chapman C."/>
            <person name="Bruce D."/>
            <person name="Karavis M."/>
            <person name="Krepps M."/>
            <person name="McGregor P.A."/>
            <person name="Hong C."/>
            <person name="Park K.H."/>
            <person name="Akmal A."/>
            <person name="Feldman A."/>
            <person name="Lin J.S."/>
            <person name="Chang W.E."/>
            <person name="Higgs B.W."/>
            <person name="Demirev P."/>
            <person name="Lindquist J."/>
            <person name="Liem A."/>
            <person name="Fochler E."/>
            <person name="Read T.D."/>
            <person name="Tapia R."/>
            <person name="Johnson S."/>
            <person name="Bishop-Lilly K.A."/>
            <person name="Detter C."/>
            <person name="Han C."/>
            <person name="Sozhamannan S."/>
            <person name="Rosenzweig C.N."/>
            <person name="Skowronski E.W."/>
        </authorList>
    </citation>
    <scope>NUCLEOTIDE SEQUENCE [LARGE SCALE GENOMIC DNA]</scope>
    <source>
        <strain evidence="13 14">AK5</strain>
    </source>
</reference>
<keyword evidence="5 12" id="KW-1133">Transmembrane helix</keyword>
<comment type="similarity">
    <text evidence="10 12">Belongs to the fluoride channel Fluc/FEX (TC 1.A.43) family.</text>
</comment>
<keyword evidence="6 12" id="KW-0915">Sodium</keyword>
<keyword evidence="14" id="KW-1185">Reference proteome</keyword>
<keyword evidence="3" id="KW-0997">Cell inner membrane</keyword>
<keyword evidence="7 12" id="KW-0406">Ion transport</keyword>
<evidence type="ECO:0000256" key="6">
    <source>
        <dbReference type="ARBA" id="ARBA00023053"/>
    </source>
</evidence>
<dbReference type="PANTHER" id="PTHR28259:SF1">
    <property type="entry name" value="FLUORIDE EXPORT PROTEIN 1-RELATED"/>
    <property type="match status" value="1"/>
</dbReference>
<feature type="transmembrane region" description="Helical" evidence="12">
    <location>
        <begin position="33"/>
        <end position="57"/>
    </location>
</feature>
<dbReference type="GO" id="GO:0140114">
    <property type="term" value="P:cellular detoxification of fluoride"/>
    <property type="evidence" value="ECO:0007669"/>
    <property type="project" value="UniProtKB-UniRule"/>
</dbReference>
<evidence type="ECO:0000256" key="11">
    <source>
        <dbReference type="ARBA" id="ARBA00035585"/>
    </source>
</evidence>
<evidence type="ECO:0000256" key="4">
    <source>
        <dbReference type="ARBA" id="ARBA00022692"/>
    </source>
</evidence>
<dbReference type="Proteomes" id="UP000288212">
    <property type="component" value="Unassembled WGS sequence"/>
</dbReference>
<feature type="transmembrane region" description="Helical" evidence="12">
    <location>
        <begin position="69"/>
        <end position="89"/>
    </location>
</feature>
<evidence type="ECO:0000256" key="10">
    <source>
        <dbReference type="ARBA" id="ARBA00035120"/>
    </source>
</evidence>
<comment type="catalytic activity">
    <reaction evidence="11">
        <text>fluoride(in) = fluoride(out)</text>
        <dbReference type="Rhea" id="RHEA:76159"/>
        <dbReference type="ChEBI" id="CHEBI:17051"/>
    </reaction>
    <physiologicalReaction direction="left-to-right" evidence="11">
        <dbReference type="Rhea" id="RHEA:76160"/>
    </physiologicalReaction>
</comment>
<keyword evidence="4 12" id="KW-0812">Transmembrane</keyword>
<comment type="function">
    <text evidence="12">Fluoride-specific ion channel. Important for reducing fluoride concentration in the cell, thus reducing its toxicity.</text>
</comment>
<comment type="subcellular location">
    <subcellularLocation>
        <location evidence="1 12">Cell membrane</location>
        <topology evidence="1 12">Multi-pass membrane protein</topology>
    </subcellularLocation>
</comment>
<dbReference type="GO" id="GO:0046872">
    <property type="term" value="F:metal ion binding"/>
    <property type="evidence" value="ECO:0007669"/>
    <property type="project" value="UniProtKB-KW"/>
</dbReference>
<accession>A0A432VYE1</accession>
<keyword evidence="8 12" id="KW-0472">Membrane</keyword>
<name>A0A432VYE1_9GAMM</name>
<comment type="caution">
    <text evidence="13">The sequence shown here is derived from an EMBL/GenBank/DDBJ whole genome shotgun (WGS) entry which is preliminary data.</text>
</comment>
<dbReference type="EMBL" id="PIPI01000001">
    <property type="protein sequence ID" value="RUO21618.1"/>
    <property type="molecule type" value="Genomic_DNA"/>
</dbReference>
<comment type="activity regulation">
    <text evidence="12">Na(+) is not transported, but it plays an essential structural role and its presence is essential for fluoride channel function.</text>
</comment>
<keyword evidence="12" id="KW-0479">Metal-binding</keyword>
<evidence type="ECO:0000256" key="8">
    <source>
        <dbReference type="ARBA" id="ARBA00023136"/>
    </source>
</evidence>
<keyword evidence="9 12" id="KW-0407">Ion channel</keyword>
<evidence type="ECO:0000256" key="3">
    <source>
        <dbReference type="ARBA" id="ARBA00022519"/>
    </source>
</evidence>
<evidence type="ECO:0000256" key="1">
    <source>
        <dbReference type="ARBA" id="ARBA00004651"/>
    </source>
</evidence>
<dbReference type="InterPro" id="IPR003691">
    <property type="entry name" value="FluC"/>
</dbReference>
<dbReference type="HAMAP" id="MF_00454">
    <property type="entry name" value="FluC"/>
    <property type="match status" value="1"/>
</dbReference>
<feature type="binding site" evidence="12">
    <location>
        <position position="82"/>
    </location>
    <ligand>
        <name>Na(+)</name>
        <dbReference type="ChEBI" id="CHEBI:29101"/>
        <note>structural</note>
    </ligand>
</feature>
<feature type="binding site" evidence="12">
    <location>
        <position position="79"/>
    </location>
    <ligand>
        <name>Na(+)</name>
        <dbReference type="ChEBI" id="CHEBI:29101"/>
        <note>structural</note>
    </ligand>
</feature>